<accession>A0AAV2DMX4</accession>
<keyword evidence="1" id="KW-0863">Zinc-finger</keyword>
<dbReference type="Pfam" id="PF14111">
    <property type="entry name" value="DUF4283"/>
    <property type="match status" value="1"/>
</dbReference>
<dbReference type="PANTHER" id="PTHR31286:SF99">
    <property type="entry name" value="DUF4283 DOMAIN-CONTAINING PROTEIN"/>
    <property type="match status" value="1"/>
</dbReference>
<evidence type="ECO:0000259" key="3">
    <source>
        <dbReference type="PROSITE" id="PS50158"/>
    </source>
</evidence>
<evidence type="ECO:0000313" key="5">
    <source>
        <dbReference type="Proteomes" id="UP001497516"/>
    </source>
</evidence>
<evidence type="ECO:0000256" key="1">
    <source>
        <dbReference type="PROSITE-ProRule" id="PRU00047"/>
    </source>
</evidence>
<feature type="compositionally biased region" description="Polar residues" evidence="2">
    <location>
        <begin position="329"/>
        <end position="344"/>
    </location>
</feature>
<keyword evidence="1" id="KW-0479">Metal-binding</keyword>
<feature type="compositionally biased region" description="Polar residues" evidence="2">
    <location>
        <begin position="514"/>
        <end position="528"/>
    </location>
</feature>
<dbReference type="Proteomes" id="UP001497516">
    <property type="component" value="Chromosome 3"/>
</dbReference>
<evidence type="ECO:0000313" key="4">
    <source>
        <dbReference type="EMBL" id="CAL1375309.1"/>
    </source>
</evidence>
<keyword evidence="1" id="KW-0862">Zinc</keyword>
<feature type="compositionally biased region" description="Basic and acidic residues" evidence="2">
    <location>
        <begin position="300"/>
        <end position="313"/>
    </location>
</feature>
<dbReference type="PANTHER" id="PTHR31286">
    <property type="entry name" value="GLYCINE-RICH CELL WALL STRUCTURAL PROTEIN 1.8-LIKE"/>
    <property type="match status" value="1"/>
</dbReference>
<name>A0AAV2DMX4_9ROSI</name>
<dbReference type="GO" id="GO:0008270">
    <property type="term" value="F:zinc ion binding"/>
    <property type="evidence" value="ECO:0007669"/>
    <property type="project" value="UniProtKB-KW"/>
</dbReference>
<proteinExistence type="predicted"/>
<feature type="compositionally biased region" description="Basic residues" evidence="2">
    <location>
        <begin position="435"/>
        <end position="446"/>
    </location>
</feature>
<dbReference type="InterPro" id="IPR040256">
    <property type="entry name" value="At4g02000-like"/>
</dbReference>
<gene>
    <name evidence="4" type="ORF">LTRI10_LOCUS17115</name>
</gene>
<dbReference type="GO" id="GO:0003676">
    <property type="term" value="F:nucleic acid binding"/>
    <property type="evidence" value="ECO:0007669"/>
    <property type="project" value="InterPro"/>
</dbReference>
<feature type="region of interest" description="Disordered" evidence="2">
    <location>
        <begin position="256"/>
        <end position="470"/>
    </location>
</feature>
<dbReference type="InterPro" id="IPR025558">
    <property type="entry name" value="DUF4283"/>
</dbReference>
<feature type="compositionally biased region" description="Polar residues" evidence="2">
    <location>
        <begin position="266"/>
        <end position="298"/>
    </location>
</feature>
<dbReference type="EMBL" id="OZ034816">
    <property type="protein sequence ID" value="CAL1375309.1"/>
    <property type="molecule type" value="Genomic_DNA"/>
</dbReference>
<organism evidence="4 5">
    <name type="scientific">Linum trigynum</name>
    <dbReference type="NCBI Taxonomy" id="586398"/>
    <lineage>
        <taxon>Eukaryota</taxon>
        <taxon>Viridiplantae</taxon>
        <taxon>Streptophyta</taxon>
        <taxon>Embryophyta</taxon>
        <taxon>Tracheophyta</taxon>
        <taxon>Spermatophyta</taxon>
        <taxon>Magnoliopsida</taxon>
        <taxon>eudicotyledons</taxon>
        <taxon>Gunneridae</taxon>
        <taxon>Pentapetalae</taxon>
        <taxon>rosids</taxon>
        <taxon>fabids</taxon>
        <taxon>Malpighiales</taxon>
        <taxon>Linaceae</taxon>
        <taxon>Linum</taxon>
    </lineage>
</organism>
<dbReference type="AlphaFoldDB" id="A0AAV2DMX4"/>
<sequence length="528" mass="59019">MDFCGSNDLESKSFQGEPALKVSSAFKERLCQPWKRTLIVRLLGKSVSYAYLCSQLRWKWRPIGSLEIMDLNNNTFLATFGNDQDYLRALTGGPWMILDHYLVVHQWSPSFRTSDKPHRSVGAWIQLPELPVHFYHREVLFALGNLIGRTIKLDYHTEHMERGKFARIAVELDMSKPLPTRIWLDGFWQQVLYENLPTICYGCGRIGHEEISCPERMITPTNAIIAIPDSNPTVVSLVTSPEPPAGYGPWMQVTRKTRRHNRKGTESTSVNGGNLQGNRVDSGRISTISKGKTETPTGKSKIDIKGKGEDIQGAKKGNSNIGKGKLSSEGVNSNGNKKIPTSQEWRVVGQKEIQSAESNKDNKSSPTTSPKDPSTSGSKSSPAQQRPSPSNTTIRVIPVPPLETHPKENVNPNLGESSVRHHYPKKQSNRSPGKEKHKGVTIRNTKKPLQIRSPPKRDSMSKARQPQFPVTMNDIEEFLTQSQRKLIDTPTLGQLANSDIAMKENDLVERVEDPTTQTEQDSTSIKPC</sequence>
<feature type="compositionally biased region" description="Polar residues" evidence="2">
    <location>
        <begin position="383"/>
        <end position="394"/>
    </location>
</feature>
<feature type="compositionally biased region" description="Low complexity" evidence="2">
    <location>
        <begin position="364"/>
        <end position="382"/>
    </location>
</feature>
<dbReference type="InterPro" id="IPR001878">
    <property type="entry name" value="Znf_CCHC"/>
</dbReference>
<feature type="compositionally biased region" description="Basic and acidic residues" evidence="2">
    <location>
        <begin position="501"/>
        <end position="513"/>
    </location>
</feature>
<dbReference type="PROSITE" id="PS50158">
    <property type="entry name" value="ZF_CCHC"/>
    <property type="match status" value="1"/>
</dbReference>
<reference evidence="4 5" key="1">
    <citation type="submission" date="2024-04" db="EMBL/GenBank/DDBJ databases">
        <authorList>
            <person name="Fracassetti M."/>
        </authorList>
    </citation>
    <scope>NUCLEOTIDE SEQUENCE [LARGE SCALE GENOMIC DNA]</scope>
</reference>
<feature type="domain" description="CCHC-type" evidence="3">
    <location>
        <begin position="200"/>
        <end position="215"/>
    </location>
</feature>
<keyword evidence="5" id="KW-1185">Reference proteome</keyword>
<feature type="region of interest" description="Disordered" evidence="2">
    <location>
        <begin position="495"/>
        <end position="528"/>
    </location>
</feature>
<evidence type="ECO:0000256" key="2">
    <source>
        <dbReference type="SAM" id="MobiDB-lite"/>
    </source>
</evidence>
<protein>
    <recommendedName>
        <fullName evidence="3">CCHC-type domain-containing protein</fullName>
    </recommendedName>
</protein>